<evidence type="ECO:0000256" key="1">
    <source>
        <dbReference type="ARBA" id="ARBA00023015"/>
    </source>
</evidence>
<keyword evidence="6" id="KW-1185">Reference proteome</keyword>
<dbReference type="SMART" id="SM00895">
    <property type="entry name" value="FCD"/>
    <property type="match status" value="1"/>
</dbReference>
<dbReference type="SUPFAM" id="SSF46785">
    <property type="entry name" value="Winged helix' DNA-binding domain"/>
    <property type="match status" value="1"/>
</dbReference>
<keyword evidence="3" id="KW-0804">Transcription</keyword>
<evidence type="ECO:0000313" key="6">
    <source>
        <dbReference type="Proteomes" id="UP001519328"/>
    </source>
</evidence>
<dbReference type="Proteomes" id="UP001519328">
    <property type="component" value="Unassembled WGS sequence"/>
</dbReference>
<dbReference type="Gene3D" id="1.10.10.10">
    <property type="entry name" value="Winged helix-like DNA-binding domain superfamily/Winged helix DNA-binding domain"/>
    <property type="match status" value="1"/>
</dbReference>
<dbReference type="PRINTS" id="PR00035">
    <property type="entry name" value="HTHGNTR"/>
</dbReference>
<dbReference type="GO" id="GO:0003677">
    <property type="term" value="F:DNA binding"/>
    <property type="evidence" value="ECO:0007669"/>
    <property type="project" value="UniProtKB-KW"/>
</dbReference>
<dbReference type="PANTHER" id="PTHR43537">
    <property type="entry name" value="TRANSCRIPTIONAL REGULATOR, GNTR FAMILY"/>
    <property type="match status" value="1"/>
</dbReference>
<dbReference type="InterPro" id="IPR000524">
    <property type="entry name" value="Tscrpt_reg_HTH_GntR"/>
</dbReference>
<protein>
    <submittedName>
        <fullName evidence="5">DNA-binding FadR family transcriptional regulator</fullName>
    </submittedName>
</protein>
<evidence type="ECO:0000256" key="3">
    <source>
        <dbReference type="ARBA" id="ARBA00023163"/>
    </source>
</evidence>
<dbReference type="Pfam" id="PF07729">
    <property type="entry name" value="FCD"/>
    <property type="match status" value="1"/>
</dbReference>
<evidence type="ECO:0000313" key="5">
    <source>
        <dbReference type="EMBL" id="MBP1948342.1"/>
    </source>
</evidence>
<evidence type="ECO:0000256" key="2">
    <source>
        <dbReference type="ARBA" id="ARBA00023125"/>
    </source>
</evidence>
<dbReference type="SUPFAM" id="SSF48008">
    <property type="entry name" value="GntR ligand-binding domain-like"/>
    <property type="match status" value="1"/>
</dbReference>
<dbReference type="PROSITE" id="PS50949">
    <property type="entry name" value="HTH_GNTR"/>
    <property type="match status" value="1"/>
</dbReference>
<accession>A0ABS4HBQ1</accession>
<dbReference type="CDD" id="cd07377">
    <property type="entry name" value="WHTH_GntR"/>
    <property type="match status" value="1"/>
</dbReference>
<dbReference type="RefSeq" id="WP_209479919.1">
    <property type="nucleotide sequence ID" value="NZ_JAGGKK010000005.1"/>
</dbReference>
<organism evidence="5 6">
    <name type="scientific">Virgibacillus litoralis</name>
    <dbReference type="NCBI Taxonomy" id="578221"/>
    <lineage>
        <taxon>Bacteria</taxon>
        <taxon>Bacillati</taxon>
        <taxon>Bacillota</taxon>
        <taxon>Bacilli</taxon>
        <taxon>Bacillales</taxon>
        <taxon>Bacillaceae</taxon>
        <taxon>Virgibacillus</taxon>
    </lineage>
</organism>
<dbReference type="Pfam" id="PF00392">
    <property type="entry name" value="GntR"/>
    <property type="match status" value="1"/>
</dbReference>
<feature type="domain" description="HTH gntR-type" evidence="4">
    <location>
        <begin position="7"/>
        <end position="75"/>
    </location>
</feature>
<dbReference type="EMBL" id="JAGGKK010000005">
    <property type="protein sequence ID" value="MBP1948342.1"/>
    <property type="molecule type" value="Genomic_DNA"/>
</dbReference>
<comment type="caution">
    <text evidence="5">The sequence shown here is derived from an EMBL/GenBank/DDBJ whole genome shotgun (WGS) entry which is preliminary data.</text>
</comment>
<dbReference type="InterPro" id="IPR011711">
    <property type="entry name" value="GntR_C"/>
</dbReference>
<gene>
    <name evidence="5" type="ORF">J2Z82_001278</name>
</gene>
<reference evidence="5 6" key="1">
    <citation type="submission" date="2021-03" db="EMBL/GenBank/DDBJ databases">
        <title>Genomic Encyclopedia of Type Strains, Phase IV (KMG-IV): sequencing the most valuable type-strain genomes for metagenomic binning, comparative biology and taxonomic classification.</title>
        <authorList>
            <person name="Goeker M."/>
        </authorList>
    </citation>
    <scope>NUCLEOTIDE SEQUENCE [LARGE SCALE GENOMIC DNA]</scope>
    <source>
        <strain evidence="5 6">DSM 21085</strain>
    </source>
</reference>
<dbReference type="InterPro" id="IPR036390">
    <property type="entry name" value="WH_DNA-bd_sf"/>
</dbReference>
<proteinExistence type="predicted"/>
<dbReference type="InterPro" id="IPR008920">
    <property type="entry name" value="TF_FadR/GntR_C"/>
</dbReference>
<name>A0ABS4HBQ1_9BACI</name>
<keyword evidence="1" id="KW-0805">Transcription regulation</keyword>
<sequence>MKSVKRVSSHEIIVDEVKKYINQKNYKTGDKLPSVAELTEVFQVSKSTVREALRFLEGLNIVEVINGKGIFVKDGDVLRIEAKIEVENEKNFLLHTSELRRALEGKAVELAVFRADEVDINEMEMYLNEQVRLKDLHKDSSKVDWAFHKAIYKASKNPVLESIVESVHDTFNKFWNQPFGIEDIFDDSLPFHQTMLEAIKQRDKERALIEFNKIIDSVEENIRKVDGADRSE</sequence>
<keyword evidence="2 5" id="KW-0238">DNA-binding</keyword>
<dbReference type="PANTHER" id="PTHR43537:SF5">
    <property type="entry name" value="UXU OPERON TRANSCRIPTIONAL REGULATOR"/>
    <property type="match status" value="1"/>
</dbReference>
<evidence type="ECO:0000259" key="4">
    <source>
        <dbReference type="PROSITE" id="PS50949"/>
    </source>
</evidence>
<dbReference type="SMART" id="SM00345">
    <property type="entry name" value="HTH_GNTR"/>
    <property type="match status" value="1"/>
</dbReference>
<dbReference type="InterPro" id="IPR036388">
    <property type="entry name" value="WH-like_DNA-bd_sf"/>
</dbReference>
<dbReference type="Gene3D" id="1.20.120.530">
    <property type="entry name" value="GntR ligand-binding domain-like"/>
    <property type="match status" value="1"/>
</dbReference>